<sequence length="112" mass="12119" precursor="true">MRPLMLLTTLGTLALAVPAHAQSLGLTACQSACGFRLGSTLTPTPPLAQQTALTNATRVLQADGFMLSNEHTDALGNRTQVWHNPREDRWARVDITRSGQVAVERRDTPPTS</sequence>
<evidence type="ECO:0008006" key="4">
    <source>
        <dbReference type="Google" id="ProtNLM"/>
    </source>
</evidence>
<feature type="chain" id="PRO_5003228472" description="PepSY domain-containing protein" evidence="1">
    <location>
        <begin position="22"/>
        <end position="112"/>
    </location>
</feature>
<evidence type="ECO:0000256" key="1">
    <source>
        <dbReference type="SAM" id="SignalP"/>
    </source>
</evidence>
<reference evidence="2 3" key="1">
    <citation type="journal article" date="2011" name="Stand. Genomic Sci.">
        <title>Complete genome sequence of Deinococcus maricopensis type strain (LB-34).</title>
        <authorList>
            <person name="Pukall R."/>
            <person name="Zeytun A."/>
            <person name="Lucas S."/>
            <person name="Lapidus A."/>
            <person name="Hammon N."/>
            <person name="Deshpande S."/>
            <person name="Nolan M."/>
            <person name="Cheng J.F."/>
            <person name="Pitluck S."/>
            <person name="Liolios K."/>
            <person name="Pagani I."/>
            <person name="Mikhailova N."/>
            <person name="Ivanova N."/>
            <person name="Mavromatis K."/>
            <person name="Pati A."/>
            <person name="Tapia R."/>
            <person name="Han C."/>
            <person name="Goodwin L."/>
            <person name="Chen A."/>
            <person name="Palaniappan K."/>
            <person name="Land M."/>
            <person name="Hauser L."/>
            <person name="Chang Y.J."/>
            <person name="Jeffries C.D."/>
            <person name="Brambilla E.M."/>
            <person name="Rohde M."/>
            <person name="Goker M."/>
            <person name="Detter J.C."/>
            <person name="Woyke T."/>
            <person name="Bristow J."/>
            <person name="Eisen J.A."/>
            <person name="Markowitz V."/>
            <person name="Hugenholtz P."/>
            <person name="Kyrpides N.C."/>
            <person name="Klenk H.P."/>
        </authorList>
    </citation>
    <scope>NUCLEOTIDE SEQUENCE [LARGE SCALE GENOMIC DNA]</scope>
    <source>
        <strain evidence="3">DSM 21211 / LMG 22137 / NRRL B-23946 / LB-34</strain>
    </source>
</reference>
<dbReference type="EMBL" id="CP002454">
    <property type="protein sequence ID" value="ADV67437.1"/>
    <property type="molecule type" value="Genomic_DNA"/>
</dbReference>
<feature type="signal peptide" evidence="1">
    <location>
        <begin position="1"/>
        <end position="21"/>
    </location>
</feature>
<name>E8U8P8_DEIML</name>
<reference evidence="3" key="2">
    <citation type="submission" date="2011-01" db="EMBL/GenBank/DDBJ databases">
        <title>The complete genome of Deinococcus maricopensis DSM 21211.</title>
        <authorList>
            <consortium name="US DOE Joint Genome Institute (JGI-PGF)"/>
            <person name="Lucas S."/>
            <person name="Copeland A."/>
            <person name="Lapidus A."/>
            <person name="Goodwin L."/>
            <person name="Pitluck S."/>
            <person name="Kyrpides N."/>
            <person name="Mavromatis K."/>
            <person name="Pagani I."/>
            <person name="Ivanova N."/>
            <person name="Ovchinnikova G."/>
            <person name="Zeytun A."/>
            <person name="Detter J.C."/>
            <person name="Han C."/>
            <person name="Land M."/>
            <person name="Hauser L."/>
            <person name="Markowitz V."/>
            <person name="Cheng J.-F."/>
            <person name="Hugenholtz P."/>
            <person name="Woyke T."/>
            <person name="Wu D."/>
            <person name="Pukall R."/>
            <person name="Gehrich-Schroeter G."/>
            <person name="Brambilla E."/>
            <person name="Klenk H.-P."/>
            <person name="Eisen J.A."/>
        </authorList>
    </citation>
    <scope>NUCLEOTIDE SEQUENCE [LARGE SCALE GENOMIC DNA]</scope>
    <source>
        <strain evidence="3">DSM 21211 / LMG 22137 / NRRL B-23946 / LB-34</strain>
    </source>
</reference>
<gene>
    <name evidence="2" type="ordered locus">Deima_1789</name>
</gene>
<organism evidence="2 3">
    <name type="scientific">Deinococcus maricopensis (strain DSM 21211 / LMG 22137 / NRRL B-23946 / LB-34)</name>
    <dbReference type="NCBI Taxonomy" id="709986"/>
    <lineage>
        <taxon>Bacteria</taxon>
        <taxon>Thermotogati</taxon>
        <taxon>Deinococcota</taxon>
        <taxon>Deinococci</taxon>
        <taxon>Deinococcales</taxon>
        <taxon>Deinococcaceae</taxon>
        <taxon>Deinococcus</taxon>
    </lineage>
</organism>
<evidence type="ECO:0000313" key="3">
    <source>
        <dbReference type="Proteomes" id="UP000008635"/>
    </source>
</evidence>
<evidence type="ECO:0000313" key="2">
    <source>
        <dbReference type="EMBL" id="ADV67437.1"/>
    </source>
</evidence>
<dbReference type="HOGENOM" id="CLU_2141798_0_0_0"/>
<dbReference type="RefSeq" id="WP_013556942.1">
    <property type="nucleotide sequence ID" value="NC_014958.1"/>
</dbReference>
<dbReference type="PROSITE" id="PS51257">
    <property type="entry name" value="PROKAR_LIPOPROTEIN"/>
    <property type="match status" value="1"/>
</dbReference>
<keyword evidence="1" id="KW-0732">Signal</keyword>
<protein>
    <recommendedName>
        <fullName evidence="4">PepSY domain-containing protein</fullName>
    </recommendedName>
</protein>
<dbReference type="Proteomes" id="UP000008635">
    <property type="component" value="Chromosome"/>
</dbReference>
<dbReference type="STRING" id="709986.Deima_1789"/>
<proteinExistence type="predicted"/>
<dbReference type="KEGG" id="dmr:Deima_1789"/>
<keyword evidence="3" id="KW-1185">Reference proteome</keyword>
<dbReference type="AlphaFoldDB" id="E8U8P8"/>
<accession>E8U8P8</accession>